<dbReference type="InterPro" id="IPR013750">
    <property type="entry name" value="GHMP_kinase_C_dom"/>
</dbReference>
<evidence type="ECO:0000256" key="3">
    <source>
        <dbReference type="ARBA" id="ARBA00022679"/>
    </source>
</evidence>
<evidence type="ECO:0000256" key="4">
    <source>
        <dbReference type="ARBA" id="ARBA00022741"/>
    </source>
</evidence>
<keyword evidence="6" id="KW-0067">ATP-binding</keyword>
<feature type="domain" description="GHMP kinase C-terminal" evidence="8">
    <location>
        <begin position="273"/>
        <end position="343"/>
    </location>
</feature>
<evidence type="ECO:0000256" key="6">
    <source>
        <dbReference type="ARBA" id="ARBA00022840"/>
    </source>
</evidence>
<protein>
    <recommendedName>
        <fullName evidence="2">phosphomevalonate kinase</fullName>
        <ecNumber evidence="2">2.7.4.2</ecNumber>
    </recommendedName>
</protein>
<evidence type="ECO:0000313" key="10">
    <source>
        <dbReference type="Proteomes" id="UP000831181"/>
    </source>
</evidence>
<dbReference type="PANTHER" id="PTHR31814:SF2">
    <property type="entry name" value="PHOSPHOMEVALONATE KINASE"/>
    <property type="match status" value="1"/>
</dbReference>
<dbReference type="InterPro" id="IPR020568">
    <property type="entry name" value="Ribosomal_Su5_D2-typ_SF"/>
</dbReference>
<keyword evidence="10" id="KW-1185">Reference proteome</keyword>
<keyword evidence="3 9" id="KW-0808">Transferase</keyword>
<dbReference type="InterPro" id="IPR006204">
    <property type="entry name" value="GHMP_kinase_N_dom"/>
</dbReference>
<dbReference type="EC" id="2.7.4.2" evidence="2"/>
<accession>A0A976RS46</accession>
<dbReference type="Pfam" id="PF08544">
    <property type="entry name" value="GHMP_kinases_C"/>
    <property type="match status" value="1"/>
</dbReference>
<keyword evidence="4" id="KW-0547">Nucleotide-binding</keyword>
<dbReference type="AlphaFoldDB" id="A0A976RS46"/>
<sequence length="370" mass="40579">MITVKAPGKLYIAGEYAVVEPGNPAIIIAVNQFIQVKATLDAKTNSAWSDQSPDYNLQWANHNHQVVFNHQNKRFSYVAAAIKTTEQYLADHKVPVQNYHLEITSQLDSQSGHKYGLGSSAAVTVAVVDAICQVAGKPVDRLTLFKLSAIAHLSVQGNGSLGDVAASVYQGWIAYQSFDRQWLLNQLKTQSIAAVIELDWPGLMIQPLTPPADLKILIGWTGTPASTASLVECVAAKKNAPSNFYQHFLNASHQCVNRLIRAFEEQNLETIKGQINVNRKLLNELGRNTGVQIETPQLTQLCQIVDYYGGAAKSSGAGGGDCGIAIIDQKSDSNQIITQWQQAHIHKLDLQISYRHQEESHDQPSLTSQK</sequence>
<dbReference type="InterPro" id="IPR014721">
    <property type="entry name" value="Ribsml_uS5_D2-typ_fold_subgr"/>
</dbReference>
<dbReference type="GO" id="GO:0004631">
    <property type="term" value="F:phosphomevalonate kinase activity"/>
    <property type="evidence" value="ECO:0007669"/>
    <property type="project" value="UniProtKB-EC"/>
</dbReference>
<evidence type="ECO:0000313" key="9">
    <source>
        <dbReference type="EMBL" id="UQS86616.1"/>
    </source>
</evidence>
<evidence type="ECO:0000256" key="1">
    <source>
        <dbReference type="ARBA" id="ARBA00005017"/>
    </source>
</evidence>
<dbReference type="GO" id="GO:0005524">
    <property type="term" value="F:ATP binding"/>
    <property type="evidence" value="ECO:0007669"/>
    <property type="project" value="UniProtKB-KW"/>
</dbReference>
<dbReference type="NCBIfam" id="TIGR01220">
    <property type="entry name" value="Pmev_kin_Gr_pos"/>
    <property type="match status" value="1"/>
</dbReference>
<reference evidence="9" key="1">
    <citation type="journal article" date="2022" name="Int. J. Syst. Evol. Microbiol.">
        <title>Apilactobacillus apisilvae sp. nov., Nicolia spurrieriana gen. nov. sp. nov., Bombilactobacillus folatiphilus sp. nov. and Bombilactobacillus thymidiniphilus sp. nov., four new lactic acid bacterial isolates from stingless bees Tetragonula carbonaria and Austroplebeia australis.</title>
        <authorList>
            <person name="Oliphant S.A."/>
            <person name="Watson-Haigh N.S."/>
            <person name="Sumby K.M."/>
            <person name="Gardner J."/>
            <person name="Groom S."/>
            <person name="Jiranek V."/>
        </authorList>
    </citation>
    <scope>NUCLEOTIDE SEQUENCE</scope>
    <source>
        <strain evidence="9">SGEP1_A5</strain>
    </source>
</reference>
<dbReference type="SUPFAM" id="SSF54211">
    <property type="entry name" value="Ribosomal protein S5 domain 2-like"/>
    <property type="match status" value="1"/>
</dbReference>
<dbReference type="InterPro" id="IPR036554">
    <property type="entry name" value="GHMP_kinase_C_sf"/>
</dbReference>
<evidence type="ECO:0000259" key="8">
    <source>
        <dbReference type="Pfam" id="PF08544"/>
    </source>
</evidence>
<keyword evidence="5 9" id="KW-0418">Kinase</keyword>
<dbReference type="Gene3D" id="3.30.70.890">
    <property type="entry name" value="GHMP kinase, C-terminal domain"/>
    <property type="match status" value="1"/>
</dbReference>
<evidence type="ECO:0000256" key="5">
    <source>
        <dbReference type="ARBA" id="ARBA00022777"/>
    </source>
</evidence>
<dbReference type="Gene3D" id="3.30.230.10">
    <property type="match status" value="1"/>
</dbReference>
<proteinExistence type="predicted"/>
<dbReference type="InterPro" id="IPR035102">
    <property type="entry name" value="Phosphomevalonate_kinase"/>
</dbReference>
<evidence type="ECO:0000259" key="7">
    <source>
        <dbReference type="Pfam" id="PF00288"/>
    </source>
</evidence>
<name>A0A976RS46_9LACO</name>
<organism evidence="9 10">
    <name type="scientific">Nicoliella spurrieriana</name>
    <dbReference type="NCBI Taxonomy" id="2925830"/>
    <lineage>
        <taxon>Bacteria</taxon>
        <taxon>Bacillati</taxon>
        <taxon>Bacillota</taxon>
        <taxon>Bacilli</taxon>
        <taxon>Lactobacillales</taxon>
        <taxon>Lactobacillaceae</taxon>
        <taxon>Nicoliella</taxon>
    </lineage>
</organism>
<dbReference type="SUPFAM" id="SSF55060">
    <property type="entry name" value="GHMP Kinase, C-terminal domain"/>
    <property type="match status" value="1"/>
</dbReference>
<feature type="domain" description="GHMP kinase N-terminal" evidence="7">
    <location>
        <begin position="77"/>
        <end position="171"/>
    </location>
</feature>
<dbReference type="KEGG" id="lbe:MOO44_06930"/>
<comment type="pathway">
    <text evidence="1">Isoprenoid biosynthesis; isopentenyl diphosphate biosynthesis via mevalonate pathway; isopentenyl diphosphate from (R)-mevalonate: step 2/3.</text>
</comment>
<dbReference type="PRINTS" id="PR00959">
    <property type="entry name" value="MEVGALKINASE"/>
</dbReference>
<dbReference type="InterPro" id="IPR005917">
    <property type="entry name" value="Pmev_kinase_bact"/>
</dbReference>
<dbReference type="RefSeq" id="WP_260116419.1">
    <property type="nucleotide sequence ID" value="NZ_CP093361.1"/>
</dbReference>
<dbReference type="Pfam" id="PF00288">
    <property type="entry name" value="GHMP_kinases_N"/>
    <property type="match status" value="1"/>
</dbReference>
<gene>
    <name evidence="9" type="ORF">MOO44_06930</name>
</gene>
<dbReference type="Proteomes" id="UP000831181">
    <property type="component" value="Chromosome"/>
</dbReference>
<evidence type="ECO:0000256" key="2">
    <source>
        <dbReference type="ARBA" id="ARBA00012958"/>
    </source>
</evidence>
<dbReference type="PANTHER" id="PTHR31814">
    <property type="match status" value="1"/>
</dbReference>
<dbReference type="EMBL" id="CP093361">
    <property type="protein sequence ID" value="UQS86616.1"/>
    <property type="molecule type" value="Genomic_DNA"/>
</dbReference>